<evidence type="ECO:0000256" key="3">
    <source>
        <dbReference type="ARBA" id="ARBA00022989"/>
    </source>
</evidence>
<dbReference type="Proteomes" id="UP000005215">
    <property type="component" value="Unassembled WGS sequence"/>
</dbReference>
<dbReference type="EMBL" id="AGTP01099525">
    <property type="status" value="NOT_ANNOTATED_CDS"/>
    <property type="molecule type" value="Genomic_DNA"/>
</dbReference>
<dbReference type="GO" id="GO:0004930">
    <property type="term" value="F:G protein-coupled receptor activity"/>
    <property type="evidence" value="ECO:0007669"/>
    <property type="project" value="InterPro"/>
</dbReference>
<sequence>MPLGTTECILLTVMAFDHYMAVCQPLHYATIIHSCWSVAWVLGLAQSIVQTPPTLLMTFLYTTYNEIQLAMSRVIFVVVPLSLNLVSYTAIAREVLRINFAQAWKRALGTFIAVYLQPKNRYAQ</sequence>
<dbReference type="InParanoid" id="A0A287CS78"/>
<dbReference type="GO" id="GO:0016020">
    <property type="term" value="C:membrane"/>
    <property type="evidence" value="ECO:0007669"/>
    <property type="project" value="UniProtKB-SubCell"/>
</dbReference>
<organism evidence="7 8">
    <name type="scientific">Ictidomys tridecemlineatus</name>
    <name type="common">Thirteen-lined ground squirrel</name>
    <name type="synonym">Spermophilus tridecemlineatus</name>
    <dbReference type="NCBI Taxonomy" id="43179"/>
    <lineage>
        <taxon>Eukaryota</taxon>
        <taxon>Metazoa</taxon>
        <taxon>Chordata</taxon>
        <taxon>Craniata</taxon>
        <taxon>Vertebrata</taxon>
        <taxon>Euteleostomi</taxon>
        <taxon>Mammalia</taxon>
        <taxon>Eutheria</taxon>
        <taxon>Euarchontoglires</taxon>
        <taxon>Glires</taxon>
        <taxon>Rodentia</taxon>
        <taxon>Sciuromorpha</taxon>
        <taxon>Sciuridae</taxon>
        <taxon>Xerinae</taxon>
        <taxon>Marmotini</taxon>
        <taxon>Ictidomys</taxon>
    </lineage>
</organism>
<evidence type="ECO:0000256" key="2">
    <source>
        <dbReference type="ARBA" id="ARBA00022692"/>
    </source>
</evidence>
<evidence type="ECO:0000256" key="4">
    <source>
        <dbReference type="ARBA" id="ARBA00023136"/>
    </source>
</evidence>
<keyword evidence="8" id="KW-1185">Reference proteome</keyword>
<evidence type="ECO:0008006" key="9">
    <source>
        <dbReference type="Google" id="ProtNLM"/>
    </source>
</evidence>
<evidence type="ECO:0000256" key="5">
    <source>
        <dbReference type="ARBA" id="ARBA00023170"/>
    </source>
</evidence>
<dbReference type="Pfam" id="PF00001">
    <property type="entry name" value="7tm_1"/>
    <property type="match status" value="1"/>
</dbReference>
<evidence type="ECO:0000313" key="8">
    <source>
        <dbReference type="Proteomes" id="UP000005215"/>
    </source>
</evidence>
<keyword evidence="3 6" id="KW-1133">Transmembrane helix</keyword>
<name>A0A287CS78_ICTTR</name>
<keyword evidence="5" id="KW-0675">Receptor</keyword>
<dbReference type="InterPro" id="IPR000276">
    <property type="entry name" value="GPCR_Rhodpsn"/>
</dbReference>
<keyword evidence="4 6" id="KW-0472">Membrane</keyword>
<protein>
    <recommendedName>
        <fullName evidence="9">G-protein coupled receptors family 1 profile domain-containing protein</fullName>
    </recommendedName>
</protein>
<dbReference type="GeneTree" id="ENSGT01140000282496"/>
<evidence type="ECO:0000256" key="1">
    <source>
        <dbReference type="ARBA" id="ARBA00004141"/>
    </source>
</evidence>
<reference evidence="8" key="1">
    <citation type="submission" date="2011-11" db="EMBL/GenBank/DDBJ databases">
        <title>The Draft Genome of Spermophilus tridecemlineatus.</title>
        <authorList>
            <consortium name="The Broad Institute Genome Assembly &amp; Analysis Group"/>
            <consortium name="Computational R&amp;D Group"/>
            <consortium name="and Sequencing Platform"/>
            <person name="Di Palma F."/>
            <person name="Alfoldi J."/>
            <person name="Johnson J."/>
            <person name="Berlin A."/>
            <person name="Gnerre S."/>
            <person name="Jaffe D."/>
            <person name="MacCallum I."/>
            <person name="Young S."/>
            <person name="Walker B.J."/>
            <person name="Lindblad-Toh K."/>
        </authorList>
    </citation>
    <scope>NUCLEOTIDE SEQUENCE [LARGE SCALE GENOMIC DNA]</scope>
</reference>
<proteinExistence type="predicted"/>
<dbReference type="SUPFAM" id="SSF81321">
    <property type="entry name" value="Family A G protein-coupled receptor-like"/>
    <property type="match status" value="1"/>
</dbReference>
<comment type="subcellular location">
    <subcellularLocation>
        <location evidence="1">Membrane</location>
        <topology evidence="1">Multi-pass membrane protein</topology>
    </subcellularLocation>
</comment>
<dbReference type="AlphaFoldDB" id="A0A287CS78"/>
<reference evidence="7" key="2">
    <citation type="submission" date="2025-08" db="UniProtKB">
        <authorList>
            <consortium name="Ensembl"/>
        </authorList>
    </citation>
    <scope>IDENTIFICATION</scope>
</reference>
<dbReference type="STRING" id="43179.ENSSTOP00000024127"/>
<accession>A0A287CS78</accession>
<dbReference type="PANTHER" id="PTHR26453">
    <property type="entry name" value="OLFACTORY RECEPTOR"/>
    <property type="match status" value="1"/>
</dbReference>
<evidence type="ECO:0000256" key="6">
    <source>
        <dbReference type="SAM" id="Phobius"/>
    </source>
</evidence>
<keyword evidence="2 6" id="KW-0812">Transmembrane</keyword>
<dbReference type="Gene3D" id="1.20.1070.10">
    <property type="entry name" value="Rhodopsin 7-helix transmembrane proteins"/>
    <property type="match status" value="1"/>
</dbReference>
<dbReference type="Ensembl" id="ENSSTOT00000042191.1">
    <property type="protein sequence ID" value="ENSSTOP00000024127.1"/>
    <property type="gene ID" value="ENSSTOG00000032360.1"/>
</dbReference>
<feature type="transmembrane region" description="Helical" evidence="6">
    <location>
        <begin position="69"/>
        <end position="91"/>
    </location>
</feature>
<evidence type="ECO:0000313" key="7">
    <source>
        <dbReference type="Ensembl" id="ENSSTOP00000024127.1"/>
    </source>
</evidence>
<reference evidence="7" key="3">
    <citation type="submission" date="2025-09" db="UniProtKB">
        <authorList>
            <consortium name="Ensembl"/>
        </authorList>
    </citation>
    <scope>IDENTIFICATION</scope>
</reference>
<feature type="transmembrane region" description="Helical" evidence="6">
    <location>
        <begin position="26"/>
        <end position="49"/>
    </location>
</feature>